<gene>
    <name evidence="1" type="ORF">C1SCF055_LOCUS26232</name>
</gene>
<dbReference type="EMBL" id="CAMXCT020002731">
    <property type="protein sequence ID" value="CAL1153460.1"/>
    <property type="molecule type" value="Genomic_DNA"/>
</dbReference>
<proteinExistence type="predicted"/>
<sequence length="234" mass="26739">MCSFEEVLKRPITHSQLLGKKERCQASSKASCKEHFKLLGQLSPHARRCMLDSLTEAQRCTLERWILRRKSMRSSKDMARMARRRVQSTSWQAAKGPGFGIHRHRRAGRIAYRAGVNIGPLRLHSVYYADMTKAQSVLEVMLRIQQKIRQELAHTKRFEGGLGGWKHVLVLTPQKHRAMHVLNMLKWQESPSVADLRPTSRFTCLKTESSEQFGARGGFSICPAFAFRSVALHS</sequence>
<evidence type="ECO:0000313" key="1">
    <source>
        <dbReference type="EMBL" id="CAI4000085.1"/>
    </source>
</evidence>
<reference evidence="2 3" key="2">
    <citation type="submission" date="2024-05" db="EMBL/GenBank/DDBJ databases">
        <authorList>
            <person name="Chen Y."/>
            <person name="Shah S."/>
            <person name="Dougan E. K."/>
            <person name="Thang M."/>
            <person name="Chan C."/>
        </authorList>
    </citation>
    <scope>NUCLEOTIDE SEQUENCE [LARGE SCALE GENOMIC DNA]</scope>
</reference>
<dbReference type="EMBL" id="CAMXCT030002731">
    <property type="protein sequence ID" value="CAL4787397.1"/>
    <property type="molecule type" value="Genomic_DNA"/>
</dbReference>
<comment type="caution">
    <text evidence="1">The sequence shown here is derived from an EMBL/GenBank/DDBJ whole genome shotgun (WGS) entry which is preliminary data.</text>
</comment>
<reference evidence="1" key="1">
    <citation type="submission" date="2022-10" db="EMBL/GenBank/DDBJ databases">
        <authorList>
            <person name="Chen Y."/>
            <person name="Dougan E. K."/>
            <person name="Chan C."/>
            <person name="Rhodes N."/>
            <person name="Thang M."/>
        </authorList>
    </citation>
    <scope>NUCLEOTIDE SEQUENCE</scope>
</reference>
<evidence type="ECO:0000313" key="2">
    <source>
        <dbReference type="EMBL" id="CAL4787397.1"/>
    </source>
</evidence>
<name>A0A9P1G708_9DINO</name>
<dbReference type="AlphaFoldDB" id="A0A9P1G708"/>
<protein>
    <submittedName>
        <fullName evidence="1">Uncharacterized protein</fullName>
    </submittedName>
</protein>
<organism evidence="1">
    <name type="scientific">Cladocopium goreaui</name>
    <dbReference type="NCBI Taxonomy" id="2562237"/>
    <lineage>
        <taxon>Eukaryota</taxon>
        <taxon>Sar</taxon>
        <taxon>Alveolata</taxon>
        <taxon>Dinophyceae</taxon>
        <taxon>Suessiales</taxon>
        <taxon>Symbiodiniaceae</taxon>
        <taxon>Cladocopium</taxon>
    </lineage>
</organism>
<accession>A0A9P1G708</accession>
<dbReference type="EMBL" id="CAMXCT010002731">
    <property type="protein sequence ID" value="CAI4000085.1"/>
    <property type="molecule type" value="Genomic_DNA"/>
</dbReference>
<keyword evidence="3" id="KW-1185">Reference proteome</keyword>
<evidence type="ECO:0000313" key="3">
    <source>
        <dbReference type="Proteomes" id="UP001152797"/>
    </source>
</evidence>
<dbReference type="Proteomes" id="UP001152797">
    <property type="component" value="Unassembled WGS sequence"/>
</dbReference>